<keyword evidence="6 8" id="KW-1133">Transmembrane helix</keyword>
<dbReference type="PANTHER" id="PTHR34975">
    <property type="entry name" value="SPORE GERMINATION PROTEIN A2"/>
    <property type="match status" value="1"/>
</dbReference>
<protein>
    <submittedName>
        <fullName evidence="9">Spore germination protein</fullName>
    </submittedName>
</protein>
<keyword evidence="7 8" id="KW-0472">Membrane</keyword>
<evidence type="ECO:0000256" key="6">
    <source>
        <dbReference type="ARBA" id="ARBA00022989"/>
    </source>
</evidence>
<keyword evidence="4" id="KW-0309">Germination</keyword>
<proteinExistence type="inferred from homology"/>
<comment type="subcellular location">
    <subcellularLocation>
        <location evidence="1">Membrane</location>
        <topology evidence="1">Multi-pass membrane protein</topology>
    </subcellularLocation>
</comment>
<dbReference type="Pfam" id="PF03845">
    <property type="entry name" value="Spore_permease"/>
    <property type="match status" value="1"/>
</dbReference>
<keyword evidence="10" id="KW-1185">Reference proteome</keyword>
<feature type="transmembrane region" description="Helical" evidence="8">
    <location>
        <begin position="305"/>
        <end position="321"/>
    </location>
</feature>
<evidence type="ECO:0000256" key="1">
    <source>
        <dbReference type="ARBA" id="ARBA00004141"/>
    </source>
</evidence>
<evidence type="ECO:0000256" key="7">
    <source>
        <dbReference type="ARBA" id="ARBA00023136"/>
    </source>
</evidence>
<evidence type="ECO:0000256" key="3">
    <source>
        <dbReference type="ARBA" id="ARBA00022448"/>
    </source>
</evidence>
<dbReference type="KEGG" id="csq:CSCA_3560"/>
<keyword evidence="3" id="KW-0813">Transport</keyword>
<dbReference type="STRING" id="1548.CSCA_3560"/>
<feature type="transmembrane region" description="Helical" evidence="8">
    <location>
        <begin position="82"/>
        <end position="100"/>
    </location>
</feature>
<dbReference type="GO" id="GO:0009847">
    <property type="term" value="P:spore germination"/>
    <property type="evidence" value="ECO:0007669"/>
    <property type="project" value="InterPro"/>
</dbReference>
<dbReference type="NCBIfam" id="TIGR00912">
    <property type="entry name" value="2A0309"/>
    <property type="match status" value="1"/>
</dbReference>
<evidence type="ECO:0000256" key="2">
    <source>
        <dbReference type="ARBA" id="ARBA00007998"/>
    </source>
</evidence>
<dbReference type="GO" id="GO:0016020">
    <property type="term" value="C:membrane"/>
    <property type="evidence" value="ECO:0007669"/>
    <property type="project" value="UniProtKB-SubCell"/>
</dbReference>
<organism evidence="9 10">
    <name type="scientific">Clostridium scatologenes</name>
    <dbReference type="NCBI Taxonomy" id="1548"/>
    <lineage>
        <taxon>Bacteria</taxon>
        <taxon>Bacillati</taxon>
        <taxon>Bacillota</taxon>
        <taxon>Clostridia</taxon>
        <taxon>Eubacteriales</taxon>
        <taxon>Clostridiaceae</taxon>
        <taxon>Clostridium</taxon>
    </lineage>
</organism>
<dbReference type="EMBL" id="CP009933">
    <property type="protein sequence ID" value="AKA70685.1"/>
    <property type="molecule type" value="Genomic_DNA"/>
</dbReference>
<gene>
    <name evidence="9" type="ORF">CSCA_3560</name>
</gene>
<evidence type="ECO:0000256" key="4">
    <source>
        <dbReference type="ARBA" id="ARBA00022544"/>
    </source>
</evidence>
<feature type="transmembrane region" description="Helical" evidence="8">
    <location>
        <begin position="12"/>
        <end position="29"/>
    </location>
</feature>
<dbReference type="InterPro" id="IPR004761">
    <property type="entry name" value="Spore_GerAB"/>
</dbReference>
<feature type="transmembrane region" description="Helical" evidence="8">
    <location>
        <begin position="148"/>
        <end position="170"/>
    </location>
</feature>
<evidence type="ECO:0000256" key="5">
    <source>
        <dbReference type="ARBA" id="ARBA00022692"/>
    </source>
</evidence>
<name>A0A0E3JQ35_CLOSL</name>
<comment type="similarity">
    <text evidence="2">Belongs to the amino acid-polyamine-organocation (APC) superfamily. Spore germination protein (SGP) (TC 2.A.3.9) family.</text>
</comment>
<feature type="transmembrane region" description="Helical" evidence="8">
    <location>
        <begin position="41"/>
        <end position="62"/>
    </location>
</feature>
<reference evidence="9 10" key="1">
    <citation type="journal article" date="2015" name="J. Biotechnol.">
        <title>Complete genome sequence of a malodorant-producing acetogen, Clostridium scatologenes ATCC 25775(T).</title>
        <authorList>
            <person name="Zhu Z."/>
            <person name="Guo T."/>
            <person name="Zheng H."/>
            <person name="Song T."/>
            <person name="Ouyang P."/>
            <person name="Xie J."/>
        </authorList>
    </citation>
    <scope>NUCLEOTIDE SEQUENCE [LARGE SCALE GENOMIC DNA]</scope>
    <source>
        <strain evidence="9 10">ATCC 25775</strain>
    </source>
</reference>
<feature type="transmembrane region" description="Helical" evidence="8">
    <location>
        <begin position="112"/>
        <end position="136"/>
    </location>
</feature>
<accession>A0A0E3JQ35</accession>
<dbReference type="RefSeq" id="WP_029160799.1">
    <property type="nucleotide sequence ID" value="NZ_CP009933.1"/>
</dbReference>
<dbReference type="AlphaFoldDB" id="A0A0E3JQ35"/>
<evidence type="ECO:0000313" key="9">
    <source>
        <dbReference type="EMBL" id="AKA70685.1"/>
    </source>
</evidence>
<keyword evidence="5 8" id="KW-0812">Transmembrane</keyword>
<evidence type="ECO:0000256" key="8">
    <source>
        <dbReference type="SAM" id="Phobius"/>
    </source>
</evidence>
<feature type="transmembrane region" description="Helical" evidence="8">
    <location>
        <begin position="333"/>
        <end position="354"/>
    </location>
</feature>
<dbReference type="Proteomes" id="UP000033115">
    <property type="component" value="Chromosome"/>
</dbReference>
<sequence length="363" mass="41504">MNNKGIFLTENQLTYILVGSMIGSSVLTLPVDVVKDAQQDGWISCIFGLIYPIYMLFIANYLYKKCPKENILILSKKCFGKIIGTILNFIFVLFFLLILTEAASGIANILKIYMIFFLDKYKILMTIFLPAGFLAYKGIKPLGKANETIFYLTLVSFFIPIVALKDGMIINIMPVFGSGPVNMIKSTKETALAYSGMEVLFLIYPFLEENKSLKKCGLKSLLITGTVYTWFTFIAIYYLGIDVVPKFIWPVVTTTEALTLPIINSFRYIFIVMWTLIMIKIIANYYYSLTFGLNQIIKKIQRKDFIIIVYPIIFYISYKYENTIIRGAFASKIIPIYVLFNLSYVSLIAFLISVNNRKISIEK</sequence>
<dbReference type="HOGENOM" id="CLU_047547_0_3_9"/>
<dbReference type="PANTHER" id="PTHR34975:SF2">
    <property type="entry name" value="SPORE GERMINATION PROTEIN A2"/>
    <property type="match status" value="1"/>
</dbReference>
<feature type="transmembrane region" description="Helical" evidence="8">
    <location>
        <begin position="268"/>
        <end position="293"/>
    </location>
</feature>
<feature type="transmembrane region" description="Helical" evidence="8">
    <location>
        <begin position="190"/>
        <end position="207"/>
    </location>
</feature>
<evidence type="ECO:0000313" key="10">
    <source>
        <dbReference type="Proteomes" id="UP000033115"/>
    </source>
</evidence>
<feature type="transmembrane region" description="Helical" evidence="8">
    <location>
        <begin position="219"/>
        <end position="240"/>
    </location>
</feature>